<sequence length="180" mass="20989">MKNNLYVITGGPGAGKTTLIDELNRLNFITIPEEARKIIKEQISIQGDGLPWKDKALYAKLMFDESIKTYHNILDKNPQGKIFFDRGVIDTFCYLRMENIPISKEMTALINKVSYNRKVFILPPWKEIFKNDGERKQNWEEAVLTFESIKETYAYYVYNLIEIPIGTIESRVNFVLNNVR</sequence>
<proteinExistence type="predicted"/>
<dbReference type="EMBL" id="AMSG01000001">
    <property type="protein sequence ID" value="EKF56620.1"/>
    <property type="molecule type" value="Genomic_DNA"/>
</dbReference>
<dbReference type="PATRIC" id="fig|555500.3.peg.75"/>
<organism evidence="2 3">
    <name type="scientific">Galbibacter marinus</name>
    <dbReference type="NCBI Taxonomy" id="555500"/>
    <lineage>
        <taxon>Bacteria</taxon>
        <taxon>Pseudomonadati</taxon>
        <taxon>Bacteroidota</taxon>
        <taxon>Flavobacteriia</taxon>
        <taxon>Flavobacteriales</taxon>
        <taxon>Flavobacteriaceae</taxon>
        <taxon>Galbibacter</taxon>
    </lineage>
</organism>
<name>K2PVA3_9FLAO</name>
<dbReference type="InterPro" id="IPR027417">
    <property type="entry name" value="P-loop_NTPase"/>
</dbReference>
<keyword evidence="2" id="KW-0378">Hydrolase</keyword>
<dbReference type="RefSeq" id="WP_008989949.1">
    <property type="nucleotide sequence ID" value="NZ_AMSG01000001.1"/>
</dbReference>
<gene>
    <name evidence="2" type="ORF">I215_00360</name>
</gene>
<dbReference type="AlphaFoldDB" id="K2PVA3"/>
<dbReference type="Gene3D" id="3.40.50.300">
    <property type="entry name" value="P-loop containing nucleotide triphosphate hydrolases"/>
    <property type="match status" value="1"/>
</dbReference>
<dbReference type="OrthoDB" id="5638848at2"/>
<keyword evidence="3" id="KW-1185">Reference proteome</keyword>
<evidence type="ECO:0000313" key="2">
    <source>
        <dbReference type="EMBL" id="EKF56620.1"/>
    </source>
</evidence>
<accession>K2PVA3</accession>
<protein>
    <submittedName>
        <fullName evidence="2">p-loop containing nucleoside triphosphate hydrolase</fullName>
    </submittedName>
</protein>
<feature type="domain" description="NadR/Ttd14 AAA" evidence="1">
    <location>
        <begin position="6"/>
        <end position="171"/>
    </location>
</feature>
<evidence type="ECO:0000313" key="3">
    <source>
        <dbReference type="Proteomes" id="UP000007364"/>
    </source>
</evidence>
<evidence type="ECO:0000259" key="1">
    <source>
        <dbReference type="Pfam" id="PF13521"/>
    </source>
</evidence>
<comment type="caution">
    <text evidence="2">The sequence shown here is derived from an EMBL/GenBank/DDBJ whole genome shotgun (WGS) entry which is preliminary data.</text>
</comment>
<dbReference type="Pfam" id="PF13521">
    <property type="entry name" value="AAA_28"/>
    <property type="match status" value="1"/>
</dbReference>
<dbReference type="SUPFAM" id="SSF52540">
    <property type="entry name" value="P-loop containing nucleoside triphosphate hydrolases"/>
    <property type="match status" value="1"/>
</dbReference>
<reference evidence="2 3" key="1">
    <citation type="journal article" date="2012" name="J. Bacteriol.">
        <title>Genome Sequence of Galbibacter marinum Type Strain ck-I2-15.</title>
        <authorList>
            <person name="Lai Q."/>
            <person name="Li C."/>
            <person name="Shao Z."/>
        </authorList>
    </citation>
    <scope>NUCLEOTIDE SEQUENCE [LARGE SCALE GENOMIC DNA]</scope>
    <source>
        <strain evidence="3">ck-I2-15</strain>
    </source>
</reference>
<dbReference type="GO" id="GO:0016787">
    <property type="term" value="F:hydrolase activity"/>
    <property type="evidence" value="ECO:0007669"/>
    <property type="project" value="UniProtKB-KW"/>
</dbReference>
<dbReference type="Proteomes" id="UP000007364">
    <property type="component" value="Unassembled WGS sequence"/>
</dbReference>
<dbReference type="InterPro" id="IPR038727">
    <property type="entry name" value="NadR/Ttd14_AAA_dom"/>
</dbReference>
<dbReference type="eggNOG" id="COG3911">
    <property type="taxonomic scope" value="Bacteria"/>
</dbReference>